<keyword evidence="4" id="KW-0862">Zinc</keyword>
<dbReference type="SUPFAM" id="SSF55186">
    <property type="entry name" value="ThrRS/AlaRS common domain"/>
    <property type="match status" value="1"/>
</dbReference>
<organism evidence="6 7">
    <name type="scientific">Chengkuizengella axinellae</name>
    <dbReference type="NCBI Taxonomy" id="3064388"/>
    <lineage>
        <taxon>Bacteria</taxon>
        <taxon>Bacillati</taxon>
        <taxon>Bacillota</taxon>
        <taxon>Bacilli</taxon>
        <taxon>Bacillales</taxon>
        <taxon>Paenibacillaceae</taxon>
        <taxon>Chengkuizengella</taxon>
    </lineage>
</organism>
<dbReference type="GO" id="GO:0016874">
    <property type="term" value="F:ligase activity"/>
    <property type="evidence" value="ECO:0007669"/>
    <property type="project" value="UniProtKB-KW"/>
</dbReference>
<name>A0ABT9J4S1_9BACL</name>
<comment type="caution">
    <text evidence="6">The sequence shown here is derived from an EMBL/GenBank/DDBJ whole genome shotgun (WGS) entry which is preliminary data.</text>
</comment>
<reference evidence="6 7" key="1">
    <citation type="submission" date="2023-08" db="EMBL/GenBank/DDBJ databases">
        <authorList>
            <person name="Park J.-S."/>
        </authorList>
    </citation>
    <scope>NUCLEOTIDE SEQUENCE [LARGE SCALE GENOMIC DNA]</scope>
    <source>
        <strain evidence="6 7">2205SS18-9</strain>
    </source>
</reference>
<dbReference type="Pfam" id="PF07973">
    <property type="entry name" value="tRNA_SAD"/>
    <property type="match status" value="1"/>
</dbReference>
<dbReference type="InterPro" id="IPR018164">
    <property type="entry name" value="Ala-tRNA-synth_IIc_N"/>
</dbReference>
<evidence type="ECO:0000313" key="7">
    <source>
        <dbReference type="Proteomes" id="UP001231941"/>
    </source>
</evidence>
<keyword evidence="7" id="KW-1185">Reference proteome</keyword>
<dbReference type="PANTHER" id="PTHR43462">
    <property type="entry name" value="ALANYL-TRNA EDITING PROTEIN"/>
    <property type="match status" value="1"/>
</dbReference>
<keyword evidence="6" id="KW-0436">Ligase</keyword>
<dbReference type="InterPro" id="IPR009000">
    <property type="entry name" value="Transl_B-barrel_sf"/>
</dbReference>
<dbReference type="InterPro" id="IPR051335">
    <property type="entry name" value="Alanyl-tRNA_Editing_Enzymes"/>
</dbReference>
<dbReference type="Proteomes" id="UP001231941">
    <property type="component" value="Unassembled WGS sequence"/>
</dbReference>
<dbReference type="Gene3D" id="3.30.980.10">
    <property type="entry name" value="Threonyl-trna Synthetase, Chain A, domain 2"/>
    <property type="match status" value="1"/>
</dbReference>
<dbReference type="InterPro" id="IPR018165">
    <property type="entry name" value="Ala-tRNA-synth_IIc_core"/>
</dbReference>
<dbReference type="Gene3D" id="3.10.310.40">
    <property type="match status" value="1"/>
</dbReference>
<dbReference type="RefSeq" id="WP_305993915.1">
    <property type="nucleotide sequence ID" value="NZ_JAVAMP010000016.1"/>
</dbReference>
<evidence type="ECO:0000256" key="2">
    <source>
        <dbReference type="ARBA" id="ARBA00004496"/>
    </source>
</evidence>
<evidence type="ECO:0000313" key="6">
    <source>
        <dbReference type="EMBL" id="MDP5276608.1"/>
    </source>
</evidence>
<comment type="subcellular location">
    <subcellularLocation>
        <location evidence="2">Cytoplasm</location>
    </subcellularLocation>
</comment>
<dbReference type="SMART" id="SM00863">
    <property type="entry name" value="tRNA_SAD"/>
    <property type="match status" value="1"/>
</dbReference>
<accession>A0ABT9J4S1</accession>
<dbReference type="PANTHER" id="PTHR43462:SF1">
    <property type="entry name" value="ALANYL-TRNA EDITING PROTEIN AARSD1"/>
    <property type="match status" value="1"/>
</dbReference>
<gene>
    <name evidence="6" type="ORF">Q5Y73_21170</name>
</gene>
<dbReference type="Gene3D" id="2.40.30.130">
    <property type="match status" value="1"/>
</dbReference>
<evidence type="ECO:0000259" key="5">
    <source>
        <dbReference type="PROSITE" id="PS50860"/>
    </source>
</evidence>
<evidence type="ECO:0000256" key="3">
    <source>
        <dbReference type="ARBA" id="ARBA00022723"/>
    </source>
</evidence>
<dbReference type="PROSITE" id="PS50860">
    <property type="entry name" value="AA_TRNA_LIGASE_II_ALA"/>
    <property type="match status" value="1"/>
</dbReference>
<dbReference type="InterPro" id="IPR012947">
    <property type="entry name" value="tRNA_SAD"/>
</dbReference>
<proteinExistence type="predicted"/>
<dbReference type="EMBL" id="JAVAMP010000016">
    <property type="protein sequence ID" value="MDP5276608.1"/>
    <property type="molecule type" value="Genomic_DNA"/>
</dbReference>
<dbReference type="InterPro" id="IPR018163">
    <property type="entry name" value="Thr/Ala-tRNA-synth_IIc_edit"/>
</dbReference>
<keyword evidence="3" id="KW-0479">Metal-binding</keyword>
<dbReference type="Pfam" id="PF01411">
    <property type="entry name" value="tRNA-synt_2c"/>
    <property type="match status" value="1"/>
</dbReference>
<comment type="cofactor">
    <cofactor evidence="1">
        <name>Zn(2+)</name>
        <dbReference type="ChEBI" id="CHEBI:29105"/>
    </cofactor>
</comment>
<evidence type="ECO:0000256" key="4">
    <source>
        <dbReference type="ARBA" id="ARBA00022833"/>
    </source>
</evidence>
<feature type="domain" description="Alanyl-transfer RNA synthetases family profile" evidence="5">
    <location>
        <begin position="1"/>
        <end position="220"/>
    </location>
</feature>
<protein>
    <submittedName>
        <fullName evidence="6">Alanine--tRNA ligase-related protein</fullName>
    </submittedName>
</protein>
<dbReference type="SUPFAM" id="SSF50447">
    <property type="entry name" value="Translation proteins"/>
    <property type="match status" value="1"/>
</dbReference>
<sequence length="391" mass="44646">MSNKLYYSNPFLKSWKTNIKEIREENNRFILQLEETAFYPEGGGQPSDIGSINGVKVIDVQEKEDLIYHLVDRLPEENTVSCEIDWKRRFDHMQHHSGQHLLSAVCIELYDVHTMSFHLGADTVTIDLNVKQLSNRQLDHIEHQANLYIYENRPIKSYMVAKEELSKLPLRKIPDVEDNIRIVEINGIDTSACCGTHVESTGQIGIIKCLKTEKHKGGVRLYFKCGFRALKDYGQTHQVLMSTGAKLNANRDTLPSRIEQMEMEQKQLQKELSETKEKLFSSLGQELLKEQKNNGLIVRYFDDYTMKDLQLITKAIFTEKEGMTILVSNTEKRILLAQSGGFSLDCGAILKEHLKQFEGKGGGSKVQGQAMFKTEEQLVGFVNLIEKTLLS</sequence>
<evidence type="ECO:0000256" key="1">
    <source>
        <dbReference type="ARBA" id="ARBA00001947"/>
    </source>
</evidence>